<dbReference type="PROSITE" id="PS51192">
    <property type="entry name" value="HELICASE_ATP_BIND_1"/>
    <property type="match status" value="1"/>
</dbReference>
<evidence type="ECO:0000259" key="13">
    <source>
        <dbReference type="PROSITE" id="PS51192"/>
    </source>
</evidence>
<dbReference type="InterPro" id="IPR000185">
    <property type="entry name" value="SecA"/>
</dbReference>
<dbReference type="Pfam" id="PF01043">
    <property type="entry name" value="SecA_PP_bind"/>
    <property type="match status" value="1"/>
</dbReference>
<dbReference type="NCBIfam" id="TIGR04221">
    <property type="entry name" value="SecA2_Mycobac"/>
    <property type="match status" value="1"/>
</dbReference>
<dbReference type="CDD" id="cd18803">
    <property type="entry name" value="SF2_C_secA"/>
    <property type="match status" value="1"/>
</dbReference>
<feature type="binding site" evidence="12">
    <location>
        <begin position="108"/>
        <end position="112"/>
    </location>
    <ligand>
        <name>ATP</name>
        <dbReference type="ChEBI" id="CHEBI:30616"/>
    </ligand>
</feature>
<evidence type="ECO:0000256" key="12">
    <source>
        <dbReference type="HAMAP-Rule" id="MF_01382"/>
    </source>
</evidence>
<evidence type="ECO:0000256" key="9">
    <source>
        <dbReference type="ARBA" id="ARBA00022967"/>
    </source>
</evidence>
<dbReference type="InterPro" id="IPR027417">
    <property type="entry name" value="P-loop_NTPase"/>
</dbReference>
<dbReference type="HAMAP" id="MF_01382">
    <property type="entry name" value="SecA"/>
    <property type="match status" value="1"/>
</dbReference>
<organism evidence="16 17">
    <name type="scientific">Sporomusa silvacetica DSM 10669</name>
    <dbReference type="NCBI Taxonomy" id="1123289"/>
    <lineage>
        <taxon>Bacteria</taxon>
        <taxon>Bacillati</taxon>
        <taxon>Bacillota</taxon>
        <taxon>Negativicutes</taxon>
        <taxon>Selenomonadales</taxon>
        <taxon>Sporomusaceae</taxon>
        <taxon>Sporomusa</taxon>
    </lineage>
</organism>
<keyword evidence="5 12" id="KW-0963">Cytoplasm</keyword>
<evidence type="ECO:0000256" key="4">
    <source>
        <dbReference type="ARBA" id="ARBA00022475"/>
    </source>
</evidence>
<evidence type="ECO:0000313" key="16">
    <source>
        <dbReference type="EMBL" id="XFO67163.1"/>
    </source>
</evidence>
<dbReference type="Pfam" id="PF07516">
    <property type="entry name" value="SecA_SW"/>
    <property type="match status" value="1"/>
</dbReference>
<keyword evidence="17" id="KW-1185">Reference proteome</keyword>
<dbReference type="Gene3D" id="3.90.1440.10">
    <property type="entry name" value="SecA, preprotein cross-linking domain"/>
    <property type="match status" value="1"/>
</dbReference>
<dbReference type="PROSITE" id="PS01312">
    <property type="entry name" value="SECA"/>
    <property type="match status" value="1"/>
</dbReference>
<evidence type="ECO:0000256" key="2">
    <source>
        <dbReference type="ARBA" id="ARBA00007650"/>
    </source>
</evidence>
<dbReference type="RefSeq" id="WP_169717926.1">
    <property type="nucleotide sequence ID" value="NZ_CP155573.1"/>
</dbReference>
<comment type="catalytic activity">
    <reaction evidence="12">
        <text>ATP + H2O + cellular proteinSide 1 = ADP + phosphate + cellular proteinSide 2.</text>
        <dbReference type="EC" id="7.4.2.8"/>
    </reaction>
</comment>
<dbReference type="SMART" id="SM00958">
    <property type="entry name" value="SecA_PP_bind"/>
    <property type="match status" value="1"/>
</dbReference>
<dbReference type="Proteomes" id="UP000216752">
    <property type="component" value="Chromosome"/>
</dbReference>
<evidence type="ECO:0000256" key="5">
    <source>
        <dbReference type="ARBA" id="ARBA00022490"/>
    </source>
</evidence>
<keyword evidence="9 12" id="KW-1278">Translocase</keyword>
<dbReference type="InterPro" id="IPR011130">
    <property type="entry name" value="SecA_preprotein_X-link_dom"/>
</dbReference>
<dbReference type="EMBL" id="CP155573">
    <property type="protein sequence ID" value="XFO67163.1"/>
    <property type="molecule type" value="Genomic_DNA"/>
</dbReference>
<dbReference type="InterPro" id="IPR020937">
    <property type="entry name" value="SecA_CS"/>
</dbReference>
<dbReference type="PANTHER" id="PTHR30612">
    <property type="entry name" value="SECA INNER MEMBRANE COMPONENT OF SEC PROTEIN SECRETION SYSTEM"/>
    <property type="match status" value="1"/>
</dbReference>
<dbReference type="InterPro" id="IPR036670">
    <property type="entry name" value="SecA_X-link_sf"/>
</dbReference>
<dbReference type="SUPFAM" id="SSF52540">
    <property type="entry name" value="P-loop containing nucleoside triphosphate hydrolases"/>
    <property type="match status" value="2"/>
</dbReference>
<evidence type="ECO:0000313" key="17">
    <source>
        <dbReference type="Proteomes" id="UP000216752"/>
    </source>
</evidence>
<feature type="domain" description="SecA family profile" evidence="15">
    <location>
        <begin position="8"/>
        <end position="579"/>
    </location>
</feature>
<dbReference type="InterPro" id="IPR014001">
    <property type="entry name" value="Helicase_ATP-bd"/>
</dbReference>
<dbReference type="SUPFAM" id="SSF81886">
    <property type="entry name" value="Helical scaffold and wing domains of SecA"/>
    <property type="match status" value="1"/>
</dbReference>
<reference evidence="16" key="1">
    <citation type="submission" date="2024-05" db="EMBL/GenBank/DDBJ databases">
        <title>Isolation and characterization of Sporomusa carbonis sp. nov., a carboxydotrophic hydrogenogen in the genus of Sporomusa isolated from a charcoal burning pile.</title>
        <authorList>
            <person name="Boeer T."/>
            <person name="Rosenbaum F."/>
            <person name="Eysell L."/>
            <person name="Mueller V."/>
            <person name="Daniel R."/>
            <person name="Poehlein A."/>
        </authorList>
    </citation>
    <scope>NUCLEOTIDE SEQUENCE [LARGE SCALE GENOMIC DNA]</scope>
    <source>
        <strain evidence="16">DSM 10669</strain>
    </source>
</reference>
<evidence type="ECO:0000256" key="10">
    <source>
        <dbReference type="ARBA" id="ARBA00023010"/>
    </source>
</evidence>
<dbReference type="PANTHER" id="PTHR30612:SF0">
    <property type="entry name" value="CHLOROPLAST PROTEIN-TRANSPORTING ATPASE"/>
    <property type="match status" value="1"/>
</dbReference>
<dbReference type="Pfam" id="PF07517">
    <property type="entry name" value="SecA_DEAD"/>
    <property type="match status" value="1"/>
</dbReference>
<evidence type="ECO:0000256" key="11">
    <source>
        <dbReference type="ARBA" id="ARBA00023136"/>
    </source>
</evidence>
<sequence length="794" mass="89008">MLGKLAELIHGIQNIQSPVEYNLTVYRQILKDINTTNLESLSNLELQAIAMQLKKLARTGNSLDSLLVQSFALVREASRRILGIRPFDTQVIAGIALHKGKMVEMQTGEGKTLAAVMPAYLHALLGKGVHVLTFNDYLAGRDAQWMGPVYEFLGLSIESVYEEMSIIERQKAYAADITYVTAKEAGFDYLRDFQCMEKGKVVHRPFHYAIVDEADSILIDEARVPLVIAGDVVEGEDNLFHLARIVRSLKQGIDYETDQYRSNVYFTDSGLARVEKILCCDNLYAAENLKLLANLNSALCAEALIEKDKDYIVKNGKIELIDEFTGRVAAKRRWQENLQAAVEAKEGLLSEANGTIMGSIALQYYLGLYPKISGMTGTASTAAAEFGEFYGLEVVVIPTNKPCIRKDHPDLVFTHKEAKNKAIIREITRVHATGQPILIGTGSVEESEMLATDLRREGILCQVLNAKNDEMEAKIIARAGEIGTVTVSTNMAGRGIDIKLGGEEEQERDRVAVLGGLFVVGTTWYDSRRIDNQLRGRAGRQGEPGESRFFISLEDDLVKRYDIANMIPKGKVSKMQAEALSDPVVLGEMLKGRRMVEGYNSDIRRQLWKYSFIIEQQRRIIHKKHQDILMDTVSLTHLSAKAAERHCVLKAQVGEGVLREVEKQLTLYYINLCWAEYLEYITCERESIHLVVIGKKDPLTEFHRIAIEAFDELMDKIDTEIIRTFTTAVIGKDGIDMVKSGLKSPSSTWTYLINDSPNQFSRLPGLVKTASVMINRPFFSIQALYKRLFDKAAK</sequence>
<dbReference type="SUPFAM" id="SSF81767">
    <property type="entry name" value="Pre-protein crosslinking domain of SecA"/>
    <property type="match status" value="1"/>
</dbReference>
<accession>A0ABZ3IP04</accession>
<feature type="domain" description="Helicase ATP-binding" evidence="13">
    <location>
        <begin position="92"/>
        <end position="249"/>
    </location>
</feature>
<dbReference type="SMART" id="SM00957">
    <property type="entry name" value="SecA_DEAD"/>
    <property type="match status" value="1"/>
</dbReference>
<comment type="subcellular location">
    <subcellularLocation>
        <location evidence="12">Cell membrane</location>
        <topology evidence="12">Peripheral membrane protein</topology>
        <orientation evidence="12">Cytoplasmic side</orientation>
    </subcellularLocation>
    <subcellularLocation>
        <location evidence="12">Cytoplasm</location>
    </subcellularLocation>
    <subcellularLocation>
        <location evidence="1">Membrane</location>
        <topology evidence="1">Peripheral membrane protein</topology>
    </subcellularLocation>
    <text evidence="12">Distribution is 50-50.</text>
</comment>
<evidence type="ECO:0000259" key="15">
    <source>
        <dbReference type="PROSITE" id="PS51196"/>
    </source>
</evidence>
<keyword evidence="4 12" id="KW-1003">Cell membrane</keyword>
<gene>
    <name evidence="16" type="primary">secA_1</name>
    <name evidence="12" type="synonym">secA</name>
    <name evidence="16" type="ORF">SPSIL_033520</name>
</gene>
<dbReference type="InterPro" id="IPR011116">
    <property type="entry name" value="SecA_Wing/Scaffold"/>
</dbReference>
<comment type="similarity">
    <text evidence="2 12">Belongs to the SecA family.</text>
</comment>
<comment type="subunit">
    <text evidence="12">Monomer and homodimer. Part of the essential Sec protein translocation apparatus which comprises SecA, SecYEG and auxiliary proteins SecDF. Other proteins may also be involved.</text>
</comment>
<keyword evidence="3 12" id="KW-0813">Transport</keyword>
<keyword evidence="10 12" id="KW-0811">Translocation</keyword>
<dbReference type="InterPro" id="IPR036266">
    <property type="entry name" value="SecA_Wing/Scaffold_sf"/>
</dbReference>
<name>A0ABZ3IP04_9FIRM</name>
<evidence type="ECO:0000256" key="8">
    <source>
        <dbReference type="ARBA" id="ARBA00022927"/>
    </source>
</evidence>
<dbReference type="Gene3D" id="3.40.50.300">
    <property type="entry name" value="P-loop containing nucleotide triphosphate hydrolases"/>
    <property type="match status" value="3"/>
</dbReference>
<dbReference type="InterPro" id="IPR011115">
    <property type="entry name" value="SecA_DEAD"/>
</dbReference>
<dbReference type="InterPro" id="IPR026389">
    <property type="entry name" value="SecA_Actinobact-type"/>
</dbReference>
<dbReference type="InterPro" id="IPR001650">
    <property type="entry name" value="Helicase_C-like"/>
</dbReference>
<evidence type="ECO:0000256" key="6">
    <source>
        <dbReference type="ARBA" id="ARBA00022741"/>
    </source>
</evidence>
<dbReference type="Gene3D" id="1.10.3060.10">
    <property type="entry name" value="Helical scaffold and wing domains of SecA"/>
    <property type="match status" value="1"/>
</dbReference>
<keyword evidence="8 12" id="KW-0653">Protein transport</keyword>
<evidence type="ECO:0000256" key="1">
    <source>
        <dbReference type="ARBA" id="ARBA00004170"/>
    </source>
</evidence>
<comment type="function">
    <text evidence="12">Part of the Sec protein translocase complex. Interacts with the SecYEG preprotein conducting channel. Has a central role in coupling the hydrolysis of ATP to the transfer of proteins into and across the cell membrane, serving as an ATP-driven molecular motor driving the stepwise translocation of polypeptide chains across the membrane.</text>
</comment>
<feature type="domain" description="Helicase C-terminal" evidence="14">
    <location>
        <begin position="422"/>
        <end position="592"/>
    </location>
</feature>
<dbReference type="Pfam" id="PF21090">
    <property type="entry name" value="P-loop_SecA"/>
    <property type="match status" value="1"/>
</dbReference>
<dbReference type="PRINTS" id="PR00906">
    <property type="entry name" value="SECA"/>
</dbReference>
<dbReference type="EC" id="7.4.2.8" evidence="12"/>
<dbReference type="InterPro" id="IPR014018">
    <property type="entry name" value="SecA_motor_DEAD"/>
</dbReference>
<keyword evidence="11 12" id="KW-0472">Membrane</keyword>
<proteinExistence type="inferred from homology"/>
<protein>
    <recommendedName>
        <fullName evidence="12">Protein translocase subunit SecA</fullName>
        <ecNumber evidence="12">7.4.2.8</ecNumber>
    </recommendedName>
</protein>
<dbReference type="PROSITE" id="PS51194">
    <property type="entry name" value="HELICASE_CTER"/>
    <property type="match status" value="1"/>
</dbReference>
<dbReference type="CDD" id="cd17928">
    <property type="entry name" value="DEXDc_SecA"/>
    <property type="match status" value="1"/>
</dbReference>
<dbReference type="PROSITE" id="PS51196">
    <property type="entry name" value="SECA_MOTOR_DEAD"/>
    <property type="match status" value="1"/>
</dbReference>
<feature type="binding site" evidence="12">
    <location>
        <position position="497"/>
    </location>
    <ligand>
        <name>ATP</name>
        <dbReference type="ChEBI" id="CHEBI:30616"/>
    </ligand>
</feature>
<feature type="binding site" evidence="12">
    <location>
        <position position="90"/>
    </location>
    <ligand>
        <name>ATP</name>
        <dbReference type="ChEBI" id="CHEBI:30616"/>
    </ligand>
</feature>
<evidence type="ECO:0000259" key="14">
    <source>
        <dbReference type="PROSITE" id="PS51194"/>
    </source>
</evidence>
<evidence type="ECO:0000256" key="3">
    <source>
        <dbReference type="ARBA" id="ARBA00022448"/>
    </source>
</evidence>
<keyword evidence="7 12" id="KW-0067">ATP-binding</keyword>
<evidence type="ECO:0000256" key="7">
    <source>
        <dbReference type="ARBA" id="ARBA00022840"/>
    </source>
</evidence>
<dbReference type="InterPro" id="IPR044722">
    <property type="entry name" value="SecA_SF2_C"/>
</dbReference>
<keyword evidence="6 12" id="KW-0547">Nucleotide-binding</keyword>